<gene>
    <name evidence="1" type="ORF">PPUN14671_30920</name>
</gene>
<evidence type="ECO:0000313" key="2">
    <source>
        <dbReference type="Proteomes" id="UP001161257"/>
    </source>
</evidence>
<dbReference type="AlphaFoldDB" id="A0AA37VSX3"/>
<dbReference type="EMBL" id="BSKJ01000006">
    <property type="protein sequence ID" value="GLO36257.1"/>
    <property type="molecule type" value="Genomic_DNA"/>
</dbReference>
<name>A0AA37VSX3_PSEPU</name>
<protein>
    <submittedName>
        <fullName evidence="1">Uncharacterized protein</fullName>
    </submittedName>
</protein>
<sequence>MARHIHTIVGYIDTFRAQSRPLFIPRRGTQCQAQPATCAEHPVPGQTGVRRQLSECAPDPARRAAEARQFGQLAITHHLAGWDLPQY</sequence>
<organism evidence="1 2">
    <name type="scientific">Pseudomonas putida</name>
    <name type="common">Arthrobacter siderocapsulatus</name>
    <dbReference type="NCBI Taxonomy" id="303"/>
    <lineage>
        <taxon>Bacteria</taxon>
        <taxon>Pseudomonadati</taxon>
        <taxon>Pseudomonadota</taxon>
        <taxon>Gammaproteobacteria</taxon>
        <taxon>Pseudomonadales</taxon>
        <taxon>Pseudomonadaceae</taxon>
        <taxon>Pseudomonas</taxon>
    </lineage>
</organism>
<reference evidence="1" key="1">
    <citation type="submission" date="2023-01" db="EMBL/GenBank/DDBJ databases">
        <title>Whole-genome sequence of Pseudomonas putida NBRC 14671.</title>
        <authorList>
            <person name="Morohoshi T."/>
            <person name="Someya N."/>
        </authorList>
    </citation>
    <scope>NUCLEOTIDE SEQUENCE</scope>
    <source>
        <strain evidence="1">NBRC 14671</strain>
    </source>
</reference>
<proteinExistence type="predicted"/>
<evidence type="ECO:0000313" key="1">
    <source>
        <dbReference type="EMBL" id="GLO36257.1"/>
    </source>
</evidence>
<dbReference type="Proteomes" id="UP001161257">
    <property type="component" value="Unassembled WGS sequence"/>
</dbReference>
<comment type="caution">
    <text evidence="1">The sequence shown here is derived from an EMBL/GenBank/DDBJ whole genome shotgun (WGS) entry which is preliminary data.</text>
</comment>
<accession>A0AA37VSX3</accession>